<name>D0MHM2_RHOM4</name>
<comment type="similarity">
    <text evidence="1">Belongs to the N(4)/N(6)-methyltransferase family.</text>
</comment>
<dbReference type="SUPFAM" id="SSF53335">
    <property type="entry name" value="S-adenosyl-L-methionine-dependent methyltransferases"/>
    <property type="match status" value="1"/>
</dbReference>
<keyword evidence="3 11" id="KW-0489">Methyltransferase</keyword>
<organism evidence="11 12">
    <name type="scientific">Rhodothermus marinus (strain ATCC 43812 / DSM 4252 / R-10)</name>
    <name type="common">Rhodothermus obamensis</name>
    <dbReference type="NCBI Taxonomy" id="518766"/>
    <lineage>
        <taxon>Bacteria</taxon>
        <taxon>Pseudomonadati</taxon>
        <taxon>Rhodothermota</taxon>
        <taxon>Rhodothermia</taxon>
        <taxon>Rhodothermales</taxon>
        <taxon>Rhodothermaceae</taxon>
        <taxon>Rhodothermus</taxon>
    </lineage>
</organism>
<dbReference type="InterPro" id="IPR029063">
    <property type="entry name" value="SAM-dependent_MTases_sf"/>
</dbReference>
<sequence length="527" mass="59294">MALDISTLETWLWDAACAIRGPVDAPKFKDYILPLVFLKRLSDVFEDEMDRLAEEYGSREVAQHIVEEEREQGIIARGGGSVRFYIPENARWKAIRTRGQVGLGQFLTDAVRAVARENPRLQGVIDIVDFNATAAGQRIVADEYLARLVDVLSRHRLGLRDVEPDILGRAYEYLLRKFAEGQGQSAGEFYTPREVAVLMARILEPQPGMTVYDPCCGSGGLLIKCHLRLLETHGEEQNGHRRLPAHHAPLQLFGQEINPATFAMARMNAVIHDMEADIRLGDTMRHPAFRDETGRLMAFDLVTANPMWNQNFPTDLYENDPYERFHLGIPPASSADWGWLQHMLASLNDTGRMAVVLDTGAVSRGSGNQGASRERDIRKAFVERDLIEAVILLPENLFYNTTAPGIIIVINRKKRHPGEILLINASKLFAKGRPKNYLTDEHIETIARLYHEWQAEEGLSAIITNEEAARNDYNLSPSRYVAQNGAEETLPLEEAMVLLREAEEERAEMEHRLQEVLGVLGLQGKGT</sequence>
<dbReference type="Gene3D" id="3.40.50.150">
    <property type="entry name" value="Vaccinia Virus protein VP39"/>
    <property type="match status" value="1"/>
</dbReference>
<evidence type="ECO:0000313" key="11">
    <source>
        <dbReference type="EMBL" id="ACY47980.1"/>
    </source>
</evidence>
<dbReference type="KEGG" id="rmr:Rmar_1089"/>
<dbReference type="OrthoDB" id="9814572at2"/>
<dbReference type="REBASE" id="22766">
    <property type="entry name" value="M.Rma4252ORF1089P"/>
</dbReference>
<dbReference type="EC" id="2.1.1.72" evidence="2"/>
<keyword evidence="12" id="KW-1185">Reference proteome</keyword>
<dbReference type="HOGENOM" id="CLU_013049_4_2_10"/>
<dbReference type="GO" id="GO:0032259">
    <property type="term" value="P:methylation"/>
    <property type="evidence" value="ECO:0007669"/>
    <property type="project" value="UniProtKB-KW"/>
</dbReference>
<dbReference type="AlphaFoldDB" id="D0MHM2"/>
<dbReference type="RefSeq" id="WP_012843592.1">
    <property type="nucleotide sequence ID" value="NC_013501.1"/>
</dbReference>
<evidence type="ECO:0000256" key="7">
    <source>
        <dbReference type="ARBA" id="ARBA00047942"/>
    </source>
</evidence>
<dbReference type="GO" id="GO:0008170">
    <property type="term" value="F:N-methyltransferase activity"/>
    <property type="evidence" value="ECO:0007669"/>
    <property type="project" value="InterPro"/>
</dbReference>
<feature type="domain" description="N6 adenine-specific DNA methyltransferase N-terminal" evidence="10">
    <location>
        <begin position="9"/>
        <end position="149"/>
    </location>
</feature>
<dbReference type="InterPro" id="IPR003356">
    <property type="entry name" value="DNA_methylase_A-5"/>
</dbReference>
<proteinExistence type="inferred from homology"/>
<evidence type="ECO:0000256" key="4">
    <source>
        <dbReference type="ARBA" id="ARBA00022679"/>
    </source>
</evidence>
<dbReference type="GO" id="GO:0009307">
    <property type="term" value="P:DNA restriction-modification system"/>
    <property type="evidence" value="ECO:0007669"/>
    <property type="project" value="UniProtKB-KW"/>
</dbReference>
<evidence type="ECO:0000256" key="8">
    <source>
        <dbReference type="SAM" id="Coils"/>
    </source>
</evidence>
<evidence type="ECO:0000256" key="6">
    <source>
        <dbReference type="ARBA" id="ARBA00022747"/>
    </source>
</evidence>
<dbReference type="Gene3D" id="1.20.1260.30">
    <property type="match status" value="1"/>
</dbReference>
<keyword evidence="8" id="KW-0175">Coiled coil</keyword>
<dbReference type="InterPro" id="IPR038333">
    <property type="entry name" value="T1MK-like_N_sf"/>
</dbReference>
<dbReference type="eggNOG" id="COG0286">
    <property type="taxonomic scope" value="Bacteria"/>
</dbReference>
<gene>
    <name evidence="11" type="ordered locus">Rmar_1089</name>
</gene>
<dbReference type="Proteomes" id="UP000002221">
    <property type="component" value="Chromosome"/>
</dbReference>
<evidence type="ECO:0000256" key="3">
    <source>
        <dbReference type="ARBA" id="ARBA00022603"/>
    </source>
</evidence>
<dbReference type="EMBL" id="CP001807">
    <property type="protein sequence ID" value="ACY47980.1"/>
    <property type="molecule type" value="Genomic_DNA"/>
</dbReference>
<evidence type="ECO:0000259" key="10">
    <source>
        <dbReference type="Pfam" id="PF12161"/>
    </source>
</evidence>
<accession>D0MHM2</accession>
<protein>
    <recommendedName>
        <fullName evidence="2">site-specific DNA-methyltransferase (adenine-specific)</fullName>
        <ecNumber evidence="2">2.1.1.72</ecNumber>
    </recommendedName>
</protein>
<dbReference type="InterPro" id="IPR051537">
    <property type="entry name" value="DNA_Adenine_Mtase"/>
</dbReference>
<feature type="domain" description="DNA methylase adenine-specific" evidence="9">
    <location>
        <begin position="164"/>
        <end position="488"/>
    </location>
</feature>
<keyword evidence="5" id="KW-0949">S-adenosyl-L-methionine</keyword>
<feature type="coiled-coil region" evidence="8">
    <location>
        <begin position="492"/>
        <end position="519"/>
    </location>
</feature>
<evidence type="ECO:0000256" key="1">
    <source>
        <dbReference type="ARBA" id="ARBA00006594"/>
    </source>
</evidence>
<dbReference type="GO" id="GO:0003677">
    <property type="term" value="F:DNA binding"/>
    <property type="evidence" value="ECO:0007669"/>
    <property type="project" value="InterPro"/>
</dbReference>
<dbReference type="GO" id="GO:0009007">
    <property type="term" value="F:site-specific DNA-methyltransferase (adenine-specific) activity"/>
    <property type="evidence" value="ECO:0007669"/>
    <property type="project" value="UniProtKB-EC"/>
</dbReference>
<dbReference type="Pfam" id="PF02384">
    <property type="entry name" value="N6_Mtase"/>
    <property type="match status" value="1"/>
</dbReference>
<evidence type="ECO:0000259" key="9">
    <source>
        <dbReference type="Pfam" id="PF02384"/>
    </source>
</evidence>
<dbReference type="InterPro" id="IPR022749">
    <property type="entry name" value="D12N6_MeTrfase_N"/>
</dbReference>
<evidence type="ECO:0000256" key="2">
    <source>
        <dbReference type="ARBA" id="ARBA00011900"/>
    </source>
</evidence>
<evidence type="ECO:0000313" key="12">
    <source>
        <dbReference type="Proteomes" id="UP000002221"/>
    </source>
</evidence>
<dbReference type="PANTHER" id="PTHR42933:SF3">
    <property type="entry name" value="TYPE I RESTRICTION ENZYME MJAVIII METHYLASE SUBUNIT"/>
    <property type="match status" value="1"/>
</dbReference>
<comment type="catalytic activity">
    <reaction evidence="7">
        <text>a 2'-deoxyadenosine in DNA + S-adenosyl-L-methionine = an N(6)-methyl-2'-deoxyadenosine in DNA + S-adenosyl-L-homocysteine + H(+)</text>
        <dbReference type="Rhea" id="RHEA:15197"/>
        <dbReference type="Rhea" id="RHEA-COMP:12418"/>
        <dbReference type="Rhea" id="RHEA-COMP:12419"/>
        <dbReference type="ChEBI" id="CHEBI:15378"/>
        <dbReference type="ChEBI" id="CHEBI:57856"/>
        <dbReference type="ChEBI" id="CHEBI:59789"/>
        <dbReference type="ChEBI" id="CHEBI:90615"/>
        <dbReference type="ChEBI" id="CHEBI:90616"/>
        <dbReference type="EC" id="2.1.1.72"/>
    </reaction>
</comment>
<reference evidence="11 12" key="1">
    <citation type="journal article" date="2009" name="Stand. Genomic Sci.">
        <title>Complete genome sequence of Rhodothermus marinus type strain (R-10).</title>
        <authorList>
            <person name="Nolan M."/>
            <person name="Tindall B.J."/>
            <person name="Pomrenke H."/>
            <person name="Lapidus A."/>
            <person name="Copeland A."/>
            <person name="Glavina Del Rio T."/>
            <person name="Lucas S."/>
            <person name="Chen F."/>
            <person name="Tice H."/>
            <person name="Cheng J.F."/>
            <person name="Saunders E."/>
            <person name="Han C."/>
            <person name="Bruce D."/>
            <person name="Goodwin L."/>
            <person name="Chain P."/>
            <person name="Pitluck S."/>
            <person name="Ovchinikova G."/>
            <person name="Pati A."/>
            <person name="Ivanova N."/>
            <person name="Mavromatis K."/>
            <person name="Chen A."/>
            <person name="Palaniappan K."/>
            <person name="Land M."/>
            <person name="Hauser L."/>
            <person name="Chang Y.J."/>
            <person name="Jeffries C.D."/>
            <person name="Brettin T."/>
            <person name="Goker M."/>
            <person name="Bristow J."/>
            <person name="Eisen J.A."/>
            <person name="Markowitz V."/>
            <person name="Hugenholtz P."/>
            <person name="Kyrpides N.C."/>
            <person name="Klenk H.P."/>
            <person name="Detter J.C."/>
        </authorList>
    </citation>
    <scope>NUCLEOTIDE SEQUENCE [LARGE SCALE GENOMIC DNA]</scope>
    <source>
        <strain evidence="12">ATCC 43812 / DSM 4252 / R-10</strain>
    </source>
</reference>
<evidence type="ECO:0000256" key="5">
    <source>
        <dbReference type="ARBA" id="ARBA00022691"/>
    </source>
</evidence>
<dbReference type="PANTHER" id="PTHR42933">
    <property type="entry name" value="SLR6095 PROTEIN"/>
    <property type="match status" value="1"/>
</dbReference>
<dbReference type="Pfam" id="PF12161">
    <property type="entry name" value="HsdM_N"/>
    <property type="match status" value="1"/>
</dbReference>
<keyword evidence="6" id="KW-0680">Restriction system</keyword>
<dbReference type="PRINTS" id="PR00507">
    <property type="entry name" value="N12N6MTFRASE"/>
</dbReference>
<keyword evidence="4" id="KW-0808">Transferase</keyword>
<dbReference type="STRING" id="518766.Rmar_1089"/>